<dbReference type="AlphaFoldDB" id="A0A643JTL0"/>
<evidence type="ECO:0008006" key="2">
    <source>
        <dbReference type="Google" id="ProtNLM"/>
    </source>
</evidence>
<accession>A0A643JTL0</accession>
<organism evidence="1">
    <name type="scientific">Haloferax sp. CBA1149</name>
    <dbReference type="NCBI Taxonomy" id="2650753"/>
    <lineage>
        <taxon>Archaea</taxon>
        <taxon>Methanobacteriati</taxon>
        <taxon>Methanobacteriota</taxon>
        <taxon>Stenosarchaea group</taxon>
        <taxon>Halobacteria</taxon>
        <taxon>Halobacteriales</taxon>
        <taxon>Haloferacaceae</taxon>
        <taxon>Haloferax</taxon>
    </lineage>
</organism>
<dbReference type="EMBL" id="VZUS01000001">
    <property type="protein sequence ID" value="KAB1187249.1"/>
    <property type="molecule type" value="Genomic_DNA"/>
</dbReference>
<proteinExistence type="predicted"/>
<name>A0A643JTL0_9EURY</name>
<protein>
    <recommendedName>
        <fullName evidence="2">DUF4286 family protein</fullName>
    </recommendedName>
</protein>
<comment type="caution">
    <text evidence="1">The sequence shown here is derived from an EMBL/GenBank/DDBJ whole genome shotgun (WGS) entry which is preliminary data.</text>
</comment>
<evidence type="ECO:0000313" key="1">
    <source>
        <dbReference type="EMBL" id="KAB1187249.1"/>
    </source>
</evidence>
<reference evidence="1" key="1">
    <citation type="submission" date="2019-09" db="EMBL/GenBank/DDBJ databases">
        <title>Genomic analysis of Haloferax sp. CBA1149.</title>
        <authorList>
            <person name="Roh S.W."/>
        </authorList>
    </citation>
    <scope>NUCLEOTIDE SEQUENCE</scope>
    <source>
        <strain evidence="1">CBA1149</strain>
    </source>
</reference>
<sequence length="127" mass="14649">MVQFPMNSHEQYVYEVTYSVADQFSEAHETWLPKTTEQWITTAKLDGFESEQNVLGESPEVRLRLTFETFAQWTAFVESDAYRDCLEQLQPMTEHLTTHLWEPTTISLHSPANDGTQLTADGCWGDE</sequence>
<gene>
    <name evidence="1" type="ORF">Hfx1149_04085</name>
</gene>
<dbReference type="RefSeq" id="WP_151135709.1">
    <property type="nucleotide sequence ID" value="NZ_VZUS01000001.1"/>
</dbReference>